<dbReference type="InterPro" id="IPR021243">
    <property type="entry name" value="DUF2804"/>
</dbReference>
<sequence length="338" mass="38667">MADHLLQPGFALNEEGFPTTPGYAFTPVLTDAPLRARTSPLRYKEWDFYQITNPRYTLQVTLGHVSYAGAIDVVLFDYNGLRRRLTLPMILPFRKLGLAPKADAEGTVSYRDDRYAISVTTEPCRRLIEADILHSRYGACRLRLQLNYRPDDQGILVLTPFRQPRCFYHNYKQNCMTVSGFLALGDGFRADFDPSDSFAVLDWGRGVLPFRHRWWWSNGSCRLPDGSLFGFNFGVFGDNSFATENALFYQGKASKLGNVAYTRGARFDQPFRFRDDADRIDLTMTPFFDNHTSIKALVVSNECHQVFGRFDGFVTLDDGKRLNVCDMIGFCEEARNQW</sequence>
<dbReference type="Proteomes" id="UP000886891">
    <property type="component" value="Unassembled WGS sequence"/>
</dbReference>
<dbReference type="EMBL" id="DVOH01000013">
    <property type="protein sequence ID" value="HIU99717.1"/>
    <property type="molecule type" value="Genomic_DNA"/>
</dbReference>
<comment type="caution">
    <text evidence="1">The sequence shown here is derived from an EMBL/GenBank/DDBJ whole genome shotgun (WGS) entry which is preliminary data.</text>
</comment>
<reference evidence="1" key="1">
    <citation type="submission" date="2020-10" db="EMBL/GenBank/DDBJ databases">
        <authorList>
            <person name="Gilroy R."/>
        </authorList>
    </citation>
    <scope>NUCLEOTIDE SEQUENCE</scope>
    <source>
        <strain evidence="1">23406</strain>
    </source>
</reference>
<dbReference type="Pfam" id="PF10974">
    <property type="entry name" value="DUF2804"/>
    <property type="match status" value="1"/>
</dbReference>
<gene>
    <name evidence="1" type="ORF">IAB14_01225</name>
</gene>
<evidence type="ECO:0000313" key="2">
    <source>
        <dbReference type="Proteomes" id="UP000886891"/>
    </source>
</evidence>
<dbReference type="PANTHER" id="PTHR35868">
    <property type="entry name" value="DUF2804 DOMAIN-CONTAINING PROTEIN-RELATED"/>
    <property type="match status" value="1"/>
</dbReference>
<accession>A0A9D1NBZ2</accession>
<proteinExistence type="predicted"/>
<reference evidence="1" key="2">
    <citation type="journal article" date="2021" name="PeerJ">
        <title>Extensive microbial diversity within the chicken gut microbiome revealed by metagenomics and culture.</title>
        <authorList>
            <person name="Gilroy R."/>
            <person name="Ravi A."/>
            <person name="Getino M."/>
            <person name="Pursley I."/>
            <person name="Horton D.L."/>
            <person name="Alikhan N.F."/>
            <person name="Baker D."/>
            <person name="Gharbi K."/>
            <person name="Hall N."/>
            <person name="Watson M."/>
            <person name="Adriaenssens E.M."/>
            <person name="Foster-Nyarko E."/>
            <person name="Jarju S."/>
            <person name="Secka A."/>
            <person name="Antonio M."/>
            <person name="Oren A."/>
            <person name="Chaudhuri R.R."/>
            <person name="La Ragione R."/>
            <person name="Hildebrand F."/>
            <person name="Pallen M.J."/>
        </authorList>
    </citation>
    <scope>NUCLEOTIDE SEQUENCE</scope>
    <source>
        <strain evidence="1">23406</strain>
    </source>
</reference>
<organism evidence="1 2">
    <name type="scientific">Candidatus Stercoripulliclostridium merdipullorum</name>
    <dbReference type="NCBI Taxonomy" id="2840952"/>
    <lineage>
        <taxon>Bacteria</taxon>
        <taxon>Bacillati</taxon>
        <taxon>Bacillota</taxon>
        <taxon>Clostridia</taxon>
        <taxon>Eubacteriales</taxon>
        <taxon>Candidatus Stercoripulliclostridium</taxon>
    </lineage>
</organism>
<dbReference type="PANTHER" id="PTHR35868:SF3">
    <property type="entry name" value="DUF2804 DOMAIN-CONTAINING PROTEIN"/>
    <property type="match status" value="1"/>
</dbReference>
<evidence type="ECO:0000313" key="1">
    <source>
        <dbReference type="EMBL" id="HIU99717.1"/>
    </source>
</evidence>
<dbReference type="AlphaFoldDB" id="A0A9D1NBZ2"/>
<protein>
    <submittedName>
        <fullName evidence="1">DUF2804 domain-containing protein</fullName>
    </submittedName>
</protein>
<name>A0A9D1NBZ2_9FIRM</name>